<dbReference type="PRINTS" id="PR00149">
    <property type="entry name" value="FUMRATELYASE"/>
</dbReference>
<dbReference type="Gene3D" id="1.10.40.30">
    <property type="entry name" value="Fumarase/aspartase (C-terminal domain)"/>
    <property type="match status" value="1"/>
</dbReference>
<keyword evidence="4" id="KW-0413">Isomerase</keyword>
<comment type="caution">
    <text evidence="4">The sequence shown here is derived from an EMBL/GenBank/DDBJ whole genome shotgun (WGS) entry which is preliminary data.</text>
</comment>
<dbReference type="GO" id="GO:0019619">
    <property type="term" value="P:3,4-dihydroxybenzoate catabolic process"/>
    <property type="evidence" value="ECO:0007669"/>
    <property type="project" value="InterPro"/>
</dbReference>
<evidence type="ECO:0000259" key="3">
    <source>
        <dbReference type="SMART" id="SM00998"/>
    </source>
</evidence>
<evidence type="ECO:0000313" key="4">
    <source>
        <dbReference type="EMBL" id="GDY31536.1"/>
    </source>
</evidence>
<proteinExistence type="inferred from homology"/>
<protein>
    <submittedName>
        <fullName evidence="4">3-carboxy-cis,cis-muconate cycloisomerase</fullName>
    </submittedName>
</protein>
<dbReference type="SMART" id="SM00998">
    <property type="entry name" value="ADSL_C"/>
    <property type="match status" value="1"/>
</dbReference>
<dbReference type="GO" id="GO:0016853">
    <property type="term" value="F:isomerase activity"/>
    <property type="evidence" value="ECO:0007669"/>
    <property type="project" value="UniProtKB-KW"/>
</dbReference>
<comment type="similarity">
    <text evidence="2">Belongs to the class-II fumarase/aspartase family.</text>
</comment>
<dbReference type="EMBL" id="BJFL01000015">
    <property type="protein sequence ID" value="GDY31536.1"/>
    <property type="molecule type" value="Genomic_DNA"/>
</dbReference>
<dbReference type="InterPro" id="IPR008948">
    <property type="entry name" value="L-Aspartase-like"/>
</dbReference>
<dbReference type="NCBIfam" id="TIGR02426">
    <property type="entry name" value="protocat_pcaB"/>
    <property type="match status" value="1"/>
</dbReference>
<dbReference type="PROSITE" id="PS00163">
    <property type="entry name" value="FUMARATE_LYASES"/>
    <property type="match status" value="1"/>
</dbReference>
<dbReference type="InterPro" id="IPR012789">
    <property type="entry name" value="Protocat_PcaB-like"/>
</dbReference>
<dbReference type="AlphaFoldDB" id="A0A4D4JAS2"/>
<dbReference type="RefSeq" id="WP_225978443.1">
    <property type="nucleotide sequence ID" value="NZ_BJFL01000015.1"/>
</dbReference>
<keyword evidence="5" id="KW-1185">Reference proteome</keyword>
<dbReference type="GO" id="GO:0016829">
    <property type="term" value="F:lyase activity"/>
    <property type="evidence" value="ECO:0007669"/>
    <property type="project" value="UniProtKB-KW"/>
</dbReference>
<dbReference type="Pfam" id="PF00206">
    <property type="entry name" value="Lyase_1"/>
    <property type="match status" value="1"/>
</dbReference>
<organism evidence="4 5">
    <name type="scientific">Gandjariella thermophila</name>
    <dbReference type="NCBI Taxonomy" id="1931992"/>
    <lineage>
        <taxon>Bacteria</taxon>
        <taxon>Bacillati</taxon>
        <taxon>Actinomycetota</taxon>
        <taxon>Actinomycetes</taxon>
        <taxon>Pseudonocardiales</taxon>
        <taxon>Pseudonocardiaceae</taxon>
        <taxon>Gandjariella</taxon>
    </lineage>
</organism>
<dbReference type="Pfam" id="PF10397">
    <property type="entry name" value="ADSL_C"/>
    <property type="match status" value="1"/>
</dbReference>
<feature type="domain" description="Adenylosuccinate lyase C-terminal" evidence="3">
    <location>
        <begin position="360"/>
        <end position="437"/>
    </location>
</feature>
<dbReference type="CDD" id="cd01597">
    <property type="entry name" value="pCLME"/>
    <property type="match status" value="1"/>
</dbReference>
<evidence type="ECO:0000256" key="2">
    <source>
        <dbReference type="ARBA" id="ARBA00034772"/>
    </source>
</evidence>
<keyword evidence="1" id="KW-0456">Lyase</keyword>
<dbReference type="InterPro" id="IPR022761">
    <property type="entry name" value="Fumarate_lyase_N"/>
</dbReference>
<evidence type="ECO:0000256" key="1">
    <source>
        <dbReference type="ARBA" id="ARBA00023239"/>
    </source>
</evidence>
<gene>
    <name evidence="4" type="ORF">GTS_31690</name>
</gene>
<dbReference type="Gene3D" id="1.20.200.10">
    <property type="entry name" value="Fumarase/aspartase (Central domain)"/>
    <property type="match status" value="1"/>
</dbReference>
<dbReference type="InterPro" id="IPR019468">
    <property type="entry name" value="AdenyloSucc_lyase_C"/>
</dbReference>
<accession>A0A4D4JAS2</accession>
<dbReference type="Proteomes" id="UP000298860">
    <property type="component" value="Unassembled WGS sequence"/>
</dbReference>
<reference evidence="5" key="1">
    <citation type="submission" date="2019-04" db="EMBL/GenBank/DDBJ databases">
        <title>Draft genome sequence of Pseudonocardiaceae bacterium SL3-2-4.</title>
        <authorList>
            <person name="Ningsih F."/>
            <person name="Yokota A."/>
            <person name="Sakai Y."/>
            <person name="Nanatani K."/>
            <person name="Yabe S."/>
            <person name="Oetari A."/>
            <person name="Sjamsuridzal W."/>
        </authorList>
    </citation>
    <scope>NUCLEOTIDE SEQUENCE [LARGE SCALE GENOMIC DNA]</scope>
    <source>
        <strain evidence="5">SL3-2-4</strain>
    </source>
</reference>
<dbReference type="PANTHER" id="PTHR43172:SF2">
    <property type="entry name" value="ADENYLOSUCCINATE LYASE C-TERMINAL DOMAIN-CONTAINING PROTEIN"/>
    <property type="match status" value="1"/>
</dbReference>
<evidence type="ECO:0000313" key="5">
    <source>
        <dbReference type="Proteomes" id="UP000298860"/>
    </source>
</evidence>
<dbReference type="SUPFAM" id="SSF48557">
    <property type="entry name" value="L-aspartase-like"/>
    <property type="match status" value="1"/>
</dbReference>
<dbReference type="InterPro" id="IPR000362">
    <property type="entry name" value="Fumarate_lyase_fam"/>
</dbReference>
<dbReference type="PANTHER" id="PTHR43172">
    <property type="entry name" value="ADENYLOSUCCINATE LYASE"/>
    <property type="match status" value="1"/>
</dbReference>
<name>A0A4D4JAS2_9PSEU</name>
<sequence length="447" mass="46091">MGSTRFGGLLGPVSGDAEVDAALDDRALLAALLRFEAALARAQARVGVLPADAAEAIVAACVPDHYDADDLGRRAAGTGAPVAPLTRDIGARVPEDARRWVHFGATTQDVMDTALMLLAHRATGLVGRRLAAAADACAELARRHRDTPMVARTVGQHALPTTFGLKAAGWLAALDVARARLAAARARLAVQFGGAAGTLAALGEQGTAVLAALAEELGLAAPSLPWHTDRTRVHELAGALGSTVAALGKIATDVVLGSQQEVGELAEPTGGGSSAMPHKRNPIASVRVIAAARRTPGLVATLLAAGLPENERATGSWHAEWEPLRDLLHLTGGAAGRTAEVLAGLRVHPDRMRANLDLTGGAILAERVTGRLADTLGRAAAHDLVAELARTAAERGVPLREVLLADDRVNLAKADVDAALDPTTYLGSTGAFVDRALDEHRRGGGDE</sequence>
<dbReference type="InterPro" id="IPR020557">
    <property type="entry name" value="Fumarate_lyase_CS"/>
</dbReference>